<name>A0AAJ7X3W7_PETMA</name>
<dbReference type="CTD" id="219854"/>
<evidence type="ECO:0000256" key="10">
    <source>
        <dbReference type="SAM" id="Phobius"/>
    </source>
</evidence>
<keyword evidence="6 10" id="KW-0812">Transmembrane</keyword>
<feature type="transmembrane region" description="Helical" evidence="10">
    <location>
        <begin position="78"/>
        <end position="105"/>
    </location>
</feature>
<dbReference type="PANTHER" id="PTHR31622:SF1">
    <property type="entry name" value="TRANSMEMBRANE PROTEIN 218"/>
    <property type="match status" value="1"/>
</dbReference>
<evidence type="ECO:0000256" key="8">
    <source>
        <dbReference type="ARBA" id="ARBA00023136"/>
    </source>
</evidence>
<keyword evidence="8 10" id="KW-0472">Membrane</keyword>
<evidence type="ECO:0000256" key="5">
    <source>
        <dbReference type="ARBA" id="ARBA00015054"/>
    </source>
</evidence>
<dbReference type="AlphaFoldDB" id="A0AAJ7X3W7"/>
<comment type="function">
    <text evidence="1">May be involved in ciliary biogenesis or function.</text>
</comment>
<dbReference type="GO" id="GO:0016020">
    <property type="term" value="C:membrane"/>
    <property type="evidence" value="ECO:0007669"/>
    <property type="project" value="UniProtKB-SubCell"/>
</dbReference>
<dbReference type="GO" id="GO:0005929">
    <property type="term" value="C:cilium"/>
    <property type="evidence" value="ECO:0007669"/>
    <property type="project" value="UniProtKB-SubCell"/>
</dbReference>
<dbReference type="Proteomes" id="UP001318040">
    <property type="component" value="Chromosome 32"/>
</dbReference>
<evidence type="ECO:0000313" key="13">
    <source>
        <dbReference type="RefSeq" id="XP_032820355.1"/>
    </source>
</evidence>
<gene>
    <name evidence="13 14" type="primary">TMEM218</name>
</gene>
<keyword evidence="7 10" id="KW-1133">Transmembrane helix</keyword>
<feature type="transmembrane region" description="Helical" evidence="10">
    <location>
        <begin position="37"/>
        <end position="58"/>
    </location>
</feature>
<evidence type="ECO:0000256" key="1">
    <source>
        <dbReference type="ARBA" id="ARBA00003173"/>
    </source>
</evidence>
<dbReference type="RefSeq" id="XP_032820356.1">
    <property type="nucleotide sequence ID" value="XM_032964465.1"/>
</dbReference>
<organism evidence="12 14">
    <name type="scientific">Petromyzon marinus</name>
    <name type="common">Sea lamprey</name>
    <dbReference type="NCBI Taxonomy" id="7757"/>
    <lineage>
        <taxon>Eukaryota</taxon>
        <taxon>Metazoa</taxon>
        <taxon>Chordata</taxon>
        <taxon>Craniata</taxon>
        <taxon>Vertebrata</taxon>
        <taxon>Cyclostomata</taxon>
        <taxon>Hyperoartia</taxon>
        <taxon>Petromyzontiformes</taxon>
        <taxon>Petromyzontidae</taxon>
        <taxon>Petromyzon</taxon>
    </lineage>
</organism>
<sequence length="116" mass="12819">MDSPRILGIGVGLFVLVFLWVLSLLLCVLMSRASRPLRFVSVGVFLLVVIITLVLVFFPKQTPSMPVVKEPVITDEFFIGRYVLLTFSLLALLVAIALAIVFHVLEPVCGQPLKSH</sequence>
<evidence type="ECO:0000256" key="9">
    <source>
        <dbReference type="ARBA" id="ARBA00023273"/>
    </source>
</evidence>
<evidence type="ECO:0000313" key="12">
    <source>
        <dbReference type="Proteomes" id="UP001318040"/>
    </source>
</evidence>
<dbReference type="Pfam" id="PF25810">
    <property type="entry name" value="TMEM218_N"/>
    <property type="match status" value="1"/>
</dbReference>
<dbReference type="RefSeq" id="XP_032820355.1">
    <property type="nucleotide sequence ID" value="XM_032964464.1"/>
</dbReference>
<dbReference type="KEGG" id="pmrn:116948108"/>
<comment type="similarity">
    <text evidence="4">Belongs to the TMEM218 family.</text>
</comment>
<dbReference type="PANTHER" id="PTHR31622">
    <property type="entry name" value="TRANSMEMBRANE PROTEIN 218"/>
    <property type="match status" value="1"/>
</dbReference>
<comment type="subcellular location">
    <subcellularLocation>
        <location evidence="2">Cell projection</location>
        <location evidence="2">Cilium</location>
    </subcellularLocation>
    <subcellularLocation>
        <location evidence="3">Membrane</location>
        <topology evidence="3">Multi-pass membrane protein</topology>
    </subcellularLocation>
</comment>
<evidence type="ECO:0000313" key="14">
    <source>
        <dbReference type="RefSeq" id="XP_032820356.1"/>
    </source>
</evidence>
<proteinExistence type="inferred from homology"/>
<evidence type="ECO:0000256" key="3">
    <source>
        <dbReference type="ARBA" id="ARBA00004141"/>
    </source>
</evidence>
<feature type="transmembrane region" description="Helical" evidence="10">
    <location>
        <begin position="6"/>
        <end position="30"/>
    </location>
</feature>
<evidence type="ECO:0000256" key="4">
    <source>
        <dbReference type="ARBA" id="ARBA00010775"/>
    </source>
</evidence>
<dbReference type="InterPro" id="IPR026771">
    <property type="entry name" value="Tmem218"/>
</dbReference>
<evidence type="ECO:0000259" key="11">
    <source>
        <dbReference type="Pfam" id="PF25810"/>
    </source>
</evidence>
<protein>
    <recommendedName>
        <fullName evidence="5">Transmembrane protein 218</fullName>
    </recommendedName>
</protein>
<evidence type="ECO:0000256" key="2">
    <source>
        <dbReference type="ARBA" id="ARBA00004138"/>
    </source>
</evidence>
<feature type="domain" description="Transmembrane protein 218 N-terminal" evidence="11">
    <location>
        <begin position="6"/>
        <end position="60"/>
    </location>
</feature>
<keyword evidence="9" id="KW-0966">Cell projection</keyword>
<evidence type="ECO:0000256" key="6">
    <source>
        <dbReference type="ARBA" id="ARBA00022692"/>
    </source>
</evidence>
<dbReference type="InterPro" id="IPR057973">
    <property type="entry name" value="TMEM218_N"/>
</dbReference>
<keyword evidence="12" id="KW-1185">Reference proteome</keyword>
<accession>A0AAJ7X3W7</accession>
<reference evidence="13 14" key="1">
    <citation type="submission" date="2025-04" db="UniProtKB">
        <authorList>
            <consortium name="RefSeq"/>
        </authorList>
    </citation>
    <scope>IDENTIFICATION</scope>
    <source>
        <tissue evidence="13 14">Sperm</tissue>
    </source>
</reference>
<evidence type="ECO:0000256" key="7">
    <source>
        <dbReference type="ARBA" id="ARBA00022989"/>
    </source>
</evidence>